<keyword evidence="2" id="KW-0548">Nucleotidyltransferase</keyword>
<dbReference type="OrthoDB" id="5859040at2759"/>
<keyword evidence="2" id="KW-0695">RNA-directed DNA polymerase</keyword>
<name>A0A2G8KC04_STIJA</name>
<comment type="caution">
    <text evidence="2">The sequence shown here is derived from an EMBL/GenBank/DDBJ whole genome shotgun (WGS) entry which is preliminary data.</text>
</comment>
<proteinExistence type="predicted"/>
<dbReference type="STRING" id="307972.A0A2G8KC04"/>
<organism evidence="2 3">
    <name type="scientific">Stichopus japonicus</name>
    <name type="common">Sea cucumber</name>
    <dbReference type="NCBI Taxonomy" id="307972"/>
    <lineage>
        <taxon>Eukaryota</taxon>
        <taxon>Metazoa</taxon>
        <taxon>Echinodermata</taxon>
        <taxon>Eleutherozoa</taxon>
        <taxon>Echinozoa</taxon>
        <taxon>Holothuroidea</taxon>
        <taxon>Aspidochirotacea</taxon>
        <taxon>Aspidochirotida</taxon>
        <taxon>Stichopodidae</taxon>
        <taxon>Apostichopus</taxon>
    </lineage>
</organism>
<reference evidence="2 3" key="1">
    <citation type="journal article" date="2017" name="PLoS Biol.">
        <title>The sea cucumber genome provides insights into morphological evolution and visceral regeneration.</title>
        <authorList>
            <person name="Zhang X."/>
            <person name="Sun L."/>
            <person name="Yuan J."/>
            <person name="Sun Y."/>
            <person name="Gao Y."/>
            <person name="Zhang L."/>
            <person name="Li S."/>
            <person name="Dai H."/>
            <person name="Hamel J.F."/>
            <person name="Liu C."/>
            <person name="Yu Y."/>
            <person name="Liu S."/>
            <person name="Lin W."/>
            <person name="Guo K."/>
            <person name="Jin S."/>
            <person name="Xu P."/>
            <person name="Storey K.B."/>
            <person name="Huan P."/>
            <person name="Zhang T."/>
            <person name="Zhou Y."/>
            <person name="Zhang J."/>
            <person name="Lin C."/>
            <person name="Li X."/>
            <person name="Xing L."/>
            <person name="Huo D."/>
            <person name="Sun M."/>
            <person name="Wang L."/>
            <person name="Mercier A."/>
            <person name="Li F."/>
            <person name="Yang H."/>
            <person name="Xiang J."/>
        </authorList>
    </citation>
    <scope>NUCLEOTIDE SEQUENCE [LARGE SCALE GENOMIC DNA]</scope>
    <source>
        <strain evidence="2">Shaxun</strain>
        <tissue evidence="2">Muscle</tissue>
    </source>
</reference>
<dbReference type="Pfam" id="PF00078">
    <property type="entry name" value="RVT_1"/>
    <property type="match status" value="1"/>
</dbReference>
<gene>
    <name evidence="2" type="ORF">BSL78_17608</name>
</gene>
<evidence type="ECO:0000313" key="3">
    <source>
        <dbReference type="Proteomes" id="UP000230750"/>
    </source>
</evidence>
<dbReference type="PANTHER" id="PTHR21301:SF10">
    <property type="entry name" value="REVERSE TRANSCRIPTASE DOMAIN-CONTAINING PROTEIN"/>
    <property type="match status" value="1"/>
</dbReference>
<protein>
    <submittedName>
        <fullName evidence="2">Putative reverse transcriptase</fullName>
    </submittedName>
</protein>
<evidence type="ECO:0000259" key="1">
    <source>
        <dbReference type="PROSITE" id="PS50878"/>
    </source>
</evidence>
<dbReference type="GO" id="GO:0003964">
    <property type="term" value="F:RNA-directed DNA polymerase activity"/>
    <property type="evidence" value="ECO:0007669"/>
    <property type="project" value="UniProtKB-KW"/>
</dbReference>
<accession>A0A2G8KC04</accession>
<dbReference type="Proteomes" id="UP000230750">
    <property type="component" value="Unassembled WGS sequence"/>
</dbReference>
<dbReference type="PANTHER" id="PTHR21301">
    <property type="entry name" value="REVERSE TRANSCRIPTASE"/>
    <property type="match status" value="1"/>
</dbReference>
<dbReference type="AlphaFoldDB" id="A0A2G8KC04"/>
<evidence type="ECO:0000313" key="2">
    <source>
        <dbReference type="EMBL" id="PIK45537.1"/>
    </source>
</evidence>
<feature type="domain" description="Reverse transcriptase" evidence="1">
    <location>
        <begin position="1"/>
        <end position="235"/>
    </location>
</feature>
<keyword evidence="3" id="KW-1185">Reference proteome</keyword>
<keyword evidence="2" id="KW-0808">Transferase</keyword>
<dbReference type="InterPro" id="IPR000477">
    <property type="entry name" value="RT_dom"/>
</dbReference>
<dbReference type="EMBL" id="MRZV01000707">
    <property type="protein sequence ID" value="PIK45537.1"/>
    <property type="molecule type" value="Genomic_DNA"/>
</dbReference>
<sequence length="293" mass="33091">MPCAVYGLPKDHKEGHLKCRPIHPATDTPATKLSKSLAYSLTQLLDKVPAHLRNCDDFLRFLDNIKGQNIHGFCSLDVSNLYGSIPLDDMDNKTPSMYKVARQFFSNHKAECDLSSLRDDDFESLVRLCLTSDVVLIDNKPYTQNNGLAMGNNLAPSLAIIYMNQLDIQLRHQFGNNVMLKRYIDDIFLVWTSADINSDNILSVANSLNTALSFTIEMPVDDRLPFLETFVTLNRTNNSFTTQLYTKPIHSGCILHWDSHGPTSAKRAILTEKQEEPYPGPQTNPQLNYLLNK</sequence>
<dbReference type="PROSITE" id="PS50878">
    <property type="entry name" value="RT_POL"/>
    <property type="match status" value="1"/>
</dbReference>